<dbReference type="Proteomes" id="UP000677054">
    <property type="component" value="Unassembled WGS sequence"/>
</dbReference>
<comment type="similarity">
    <text evidence="1">Belongs to the patched family.</text>
</comment>
<keyword evidence="2" id="KW-0812">Transmembrane</keyword>
<evidence type="ECO:0000313" key="5">
    <source>
        <dbReference type="Proteomes" id="UP000677054"/>
    </source>
</evidence>
<evidence type="ECO:0000256" key="2">
    <source>
        <dbReference type="SAM" id="Phobius"/>
    </source>
</evidence>
<keyword evidence="5" id="KW-1185">Reference proteome</keyword>
<dbReference type="PANTHER" id="PTHR10796:SF130">
    <property type="entry name" value="PATCHED DOMAIN-CONTAINING PROTEIN 3-LIKE PROTEIN"/>
    <property type="match status" value="1"/>
</dbReference>
<gene>
    <name evidence="4" type="ORF">DSTB1V02_LOCUS2902</name>
</gene>
<keyword evidence="2" id="KW-1133">Transmembrane helix</keyword>
<feature type="transmembrane region" description="Helical" evidence="2">
    <location>
        <begin position="56"/>
        <end position="79"/>
    </location>
</feature>
<organism evidence="4">
    <name type="scientific">Darwinula stevensoni</name>
    <dbReference type="NCBI Taxonomy" id="69355"/>
    <lineage>
        <taxon>Eukaryota</taxon>
        <taxon>Metazoa</taxon>
        <taxon>Ecdysozoa</taxon>
        <taxon>Arthropoda</taxon>
        <taxon>Crustacea</taxon>
        <taxon>Oligostraca</taxon>
        <taxon>Ostracoda</taxon>
        <taxon>Podocopa</taxon>
        <taxon>Podocopida</taxon>
        <taxon>Darwinulocopina</taxon>
        <taxon>Darwinuloidea</taxon>
        <taxon>Darwinulidae</taxon>
        <taxon>Darwinula</taxon>
    </lineage>
</organism>
<dbReference type="PROSITE" id="PS50156">
    <property type="entry name" value="SSD"/>
    <property type="match status" value="1"/>
</dbReference>
<evidence type="ECO:0000256" key="1">
    <source>
        <dbReference type="ARBA" id="ARBA00005585"/>
    </source>
</evidence>
<dbReference type="InterPro" id="IPR051697">
    <property type="entry name" value="Patched_domain-protein"/>
</dbReference>
<dbReference type="OrthoDB" id="6510177at2759"/>
<sequence length="295" mass="33439">MDFLENVVSKERTLNPEERVGEALRQAGVSITITSITDVFAFAIGATTRVPVLRSFCIYTTAGIFIVYVLTLIFMVPILSLDERRRDSGREGCLCLRLPADYKKNRCSQKLLLEVIFRRIFGPLLVKTPVKVVVVLLTMGLLGLNCWGLSGLKNDFDRTWFFNPGYQRDFVSAVQDLFPESGYRADFYLGNTDYFREKEALEELFNRLSALPGIKNGSIEFWHHSFLEYLKEKKGKPIRIMNVSTKAMQLTLTRRPPPMWICKQADILLNSVPPVGAMNHPGKISPGLQYMCANG</sequence>
<dbReference type="EMBL" id="CAJPEV010000344">
    <property type="protein sequence ID" value="CAG0884242.1"/>
    <property type="molecule type" value="Genomic_DNA"/>
</dbReference>
<protein>
    <recommendedName>
        <fullName evidence="3">SSD domain-containing protein</fullName>
    </recommendedName>
</protein>
<name>A0A7R8X8A1_9CRUS</name>
<dbReference type="Pfam" id="PF12349">
    <property type="entry name" value="Sterol-sensing"/>
    <property type="match status" value="1"/>
</dbReference>
<dbReference type="GO" id="GO:0016020">
    <property type="term" value="C:membrane"/>
    <property type="evidence" value="ECO:0007669"/>
    <property type="project" value="TreeGrafter"/>
</dbReference>
<accession>A0A7R8X8A1</accession>
<dbReference type="InterPro" id="IPR053958">
    <property type="entry name" value="HMGCR/SNAP/NPC1-like_SSD"/>
</dbReference>
<keyword evidence="2" id="KW-0472">Membrane</keyword>
<evidence type="ECO:0000313" key="4">
    <source>
        <dbReference type="EMBL" id="CAD7242964.1"/>
    </source>
</evidence>
<reference evidence="4" key="1">
    <citation type="submission" date="2020-11" db="EMBL/GenBank/DDBJ databases">
        <authorList>
            <person name="Tran Van P."/>
        </authorList>
    </citation>
    <scope>NUCLEOTIDE SEQUENCE</scope>
</reference>
<evidence type="ECO:0000259" key="3">
    <source>
        <dbReference type="PROSITE" id="PS50156"/>
    </source>
</evidence>
<feature type="transmembrane region" description="Helical" evidence="2">
    <location>
        <begin position="132"/>
        <end position="152"/>
    </location>
</feature>
<dbReference type="AlphaFoldDB" id="A0A7R8X8A1"/>
<proteinExistence type="inferred from homology"/>
<feature type="domain" description="SSD" evidence="3">
    <location>
        <begin position="1"/>
        <end position="81"/>
    </location>
</feature>
<dbReference type="PANTHER" id="PTHR10796">
    <property type="entry name" value="PATCHED-RELATED"/>
    <property type="match status" value="1"/>
</dbReference>
<dbReference type="EMBL" id="LR899861">
    <property type="protein sequence ID" value="CAD7242964.1"/>
    <property type="molecule type" value="Genomic_DNA"/>
</dbReference>
<dbReference type="Gene3D" id="1.20.1640.10">
    <property type="entry name" value="Multidrug efflux transporter AcrB transmembrane domain"/>
    <property type="match status" value="1"/>
</dbReference>
<dbReference type="InterPro" id="IPR000731">
    <property type="entry name" value="SSD"/>
</dbReference>
<dbReference type="SUPFAM" id="SSF82866">
    <property type="entry name" value="Multidrug efflux transporter AcrB transmembrane domain"/>
    <property type="match status" value="1"/>
</dbReference>